<keyword evidence="6 7" id="KW-0472">Membrane</keyword>
<keyword evidence="2 7" id="KW-0812">Transmembrane</keyword>
<evidence type="ECO:0000256" key="7">
    <source>
        <dbReference type="SAM" id="Phobius"/>
    </source>
</evidence>
<evidence type="ECO:0000256" key="1">
    <source>
        <dbReference type="ARBA" id="ARBA00004651"/>
    </source>
</evidence>
<dbReference type="GO" id="GO:0140359">
    <property type="term" value="F:ABC-type transporter activity"/>
    <property type="evidence" value="ECO:0007669"/>
    <property type="project" value="InterPro"/>
</dbReference>
<name>A0A365UEG9_9RHOB</name>
<dbReference type="AlphaFoldDB" id="A0A365UEG9"/>
<dbReference type="PROSITE" id="PS50929">
    <property type="entry name" value="ABC_TM1F"/>
    <property type="match status" value="1"/>
</dbReference>
<comment type="subcellular location">
    <subcellularLocation>
        <location evidence="1">Cell membrane</location>
        <topology evidence="1">Multi-pass membrane protein</topology>
    </subcellularLocation>
</comment>
<dbReference type="GO" id="GO:0005524">
    <property type="term" value="F:ATP binding"/>
    <property type="evidence" value="ECO:0007669"/>
    <property type="project" value="UniProtKB-KW"/>
</dbReference>
<feature type="domain" description="ABC transporter" evidence="8">
    <location>
        <begin position="363"/>
        <end position="531"/>
    </location>
</feature>
<evidence type="ECO:0000313" key="10">
    <source>
        <dbReference type="EMBL" id="RBI87215.1"/>
    </source>
</evidence>
<dbReference type="PROSITE" id="PS50893">
    <property type="entry name" value="ABC_TRANSPORTER_2"/>
    <property type="match status" value="1"/>
</dbReference>
<evidence type="ECO:0000259" key="9">
    <source>
        <dbReference type="PROSITE" id="PS50929"/>
    </source>
</evidence>
<dbReference type="InterPro" id="IPR003439">
    <property type="entry name" value="ABC_transporter-like_ATP-bd"/>
</dbReference>
<feature type="domain" description="ABC transmembrane type-1" evidence="9">
    <location>
        <begin position="22"/>
        <end position="283"/>
    </location>
</feature>
<protein>
    <submittedName>
        <fullName evidence="10">ABC transporter ATP-binding protein</fullName>
    </submittedName>
</protein>
<dbReference type="InterPro" id="IPR039421">
    <property type="entry name" value="Type_1_exporter"/>
</dbReference>
<dbReference type="PROSITE" id="PS00211">
    <property type="entry name" value="ABC_TRANSPORTER_1"/>
    <property type="match status" value="1"/>
</dbReference>
<dbReference type="EMBL" id="QNTQ01000002">
    <property type="protein sequence ID" value="RBI87215.1"/>
    <property type="molecule type" value="Genomic_DNA"/>
</dbReference>
<dbReference type="InterPro" id="IPR027417">
    <property type="entry name" value="P-loop_NTPase"/>
</dbReference>
<keyword evidence="11" id="KW-1185">Reference proteome</keyword>
<proteinExistence type="predicted"/>
<dbReference type="SUPFAM" id="SSF52540">
    <property type="entry name" value="P-loop containing nucleoside triphosphate hydrolases"/>
    <property type="match status" value="1"/>
</dbReference>
<feature type="transmembrane region" description="Helical" evidence="7">
    <location>
        <begin position="260"/>
        <end position="285"/>
    </location>
</feature>
<dbReference type="PANTHER" id="PTHR24221">
    <property type="entry name" value="ATP-BINDING CASSETTE SUB-FAMILY B"/>
    <property type="match status" value="1"/>
</dbReference>
<dbReference type="GO" id="GO:0005886">
    <property type="term" value="C:plasma membrane"/>
    <property type="evidence" value="ECO:0007669"/>
    <property type="project" value="UniProtKB-SubCell"/>
</dbReference>
<keyword evidence="3" id="KW-0547">Nucleotide-binding</keyword>
<keyword evidence="4 10" id="KW-0067">ATP-binding</keyword>
<dbReference type="SUPFAM" id="SSF90123">
    <property type="entry name" value="ABC transporter transmembrane region"/>
    <property type="match status" value="1"/>
</dbReference>
<dbReference type="Gene3D" id="3.40.50.300">
    <property type="entry name" value="P-loop containing nucleotide triphosphate hydrolases"/>
    <property type="match status" value="1"/>
</dbReference>
<evidence type="ECO:0000259" key="8">
    <source>
        <dbReference type="PROSITE" id="PS50893"/>
    </source>
</evidence>
<evidence type="ECO:0000256" key="4">
    <source>
        <dbReference type="ARBA" id="ARBA00022840"/>
    </source>
</evidence>
<sequence length="531" mass="57491">MSLETWRKAWALLDARERRNAWIVLAIVVVAALSSAAMVGSIMPFLSVLADPERIREVPALAWAYRAGGFETDFGFLIGLGLASLGVIVLANLVQILRTWAVARFALMRVHTLSYRLLAAYLRQPYEYFLDHHTGEMSTQILAESMEVVNQFFRPAAEAVAALFTVVAIVSVVLYVNPLVALIAFTVLGSIYGGTFLLSRRLIARQGRARAEANRGRFRLANEALGGVKDIKLLGREAAYVARYRDPSERMVRAMIIVQVLGLVPQYVMQAVGFGGIIVLCLVLMDPAGLASGEALGGLLPLLGLFAFAGQRMLPELSKLYQSLTQLNSGEAAVETVHRDLTSKTGGALPRAAPAALGLSRALALEEVSYRYPNAAHAGLSQVSLTIRAGEKIGVVGSTGAGKTTLADIILGLLRPSEGRLTTDGRAITDETIRAWQQTVGYVPQDIFLTDASVAENIALGLPPEEIDPERLRRAARIAQIDTFVTEELPEGYETLVGERGVRLSGGQRQRIGIARALYHDADLIVFDEAT</sequence>
<dbReference type="Proteomes" id="UP000253370">
    <property type="component" value="Unassembled WGS sequence"/>
</dbReference>
<evidence type="ECO:0000256" key="3">
    <source>
        <dbReference type="ARBA" id="ARBA00022741"/>
    </source>
</evidence>
<feature type="transmembrane region" description="Helical" evidence="7">
    <location>
        <begin position="180"/>
        <end position="198"/>
    </location>
</feature>
<gene>
    <name evidence="10" type="ORF">DRV85_03580</name>
</gene>
<dbReference type="InterPro" id="IPR036640">
    <property type="entry name" value="ABC1_TM_sf"/>
</dbReference>
<feature type="transmembrane region" description="Helical" evidence="7">
    <location>
        <begin position="291"/>
        <end position="309"/>
    </location>
</feature>
<reference evidence="10 11" key="1">
    <citation type="submission" date="2018-07" db="EMBL/GenBank/DDBJ databases">
        <title>Rhodosalinus sp. strain E84T genomic sequence and assembly.</title>
        <authorList>
            <person name="Liu Z.-W."/>
            <person name="Lu D.-C."/>
        </authorList>
    </citation>
    <scope>NUCLEOTIDE SEQUENCE [LARGE SCALE GENOMIC DNA]</scope>
    <source>
        <strain evidence="10 11">E84</strain>
    </source>
</reference>
<dbReference type="GO" id="GO:0016887">
    <property type="term" value="F:ATP hydrolysis activity"/>
    <property type="evidence" value="ECO:0007669"/>
    <property type="project" value="InterPro"/>
</dbReference>
<feature type="non-terminal residue" evidence="10">
    <location>
        <position position="531"/>
    </location>
</feature>
<dbReference type="InterPro" id="IPR017871">
    <property type="entry name" value="ABC_transporter-like_CS"/>
</dbReference>
<dbReference type="Pfam" id="PF00005">
    <property type="entry name" value="ABC_tran"/>
    <property type="match status" value="1"/>
</dbReference>
<dbReference type="Gene3D" id="1.20.1560.10">
    <property type="entry name" value="ABC transporter type 1, transmembrane domain"/>
    <property type="match status" value="1"/>
</dbReference>
<dbReference type="InterPro" id="IPR011527">
    <property type="entry name" value="ABC1_TM_dom"/>
</dbReference>
<dbReference type="OrthoDB" id="5288711at2"/>
<evidence type="ECO:0000256" key="5">
    <source>
        <dbReference type="ARBA" id="ARBA00022989"/>
    </source>
</evidence>
<feature type="transmembrane region" description="Helical" evidence="7">
    <location>
        <begin position="74"/>
        <end position="94"/>
    </location>
</feature>
<organism evidence="10 11">
    <name type="scientific">Rhodosalinus halophilus</name>
    <dbReference type="NCBI Taxonomy" id="2259333"/>
    <lineage>
        <taxon>Bacteria</taxon>
        <taxon>Pseudomonadati</taxon>
        <taxon>Pseudomonadota</taxon>
        <taxon>Alphaproteobacteria</taxon>
        <taxon>Rhodobacterales</taxon>
        <taxon>Paracoccaceae</taxon>
        <taxon>Rhodosalinus</taxon>
    </lineage>
</organism>
<accession>A0A365UEG9</accession>
<evidence type="ECO:0000256" key="2">
    <source>
        <dbReference type="ARBA" id="ARBA00022692"/>
    </source>
</evidence>
<comment type="caution">
    <text evidence="10">The sequence shown here is derived from an EMBL/GenBank/DDBJ whole genome shotgun (WGS) entry which is preliminary data.</text>
</comment>
<feature type="transmembrane region" description="Helical" evidence="7">
    <location>
        <begin position="156"/>
        <end position="174"/>
    </location>
</feature>
<evidence type="ECO:0000256" key="6">
    <source>
        <dbReference type="ARBA" id="ARBA00023136"/>
    </source>
</evidence>
<feature type="transmembrane region" description="Helical" evidence="7">
    <location>
        <begin position="21"/>
        <end position="46"/>
    </location>
</feature>
<keyword evidence="5 7" id="KW-1133">Transmembrane helix</keyword>
<dbReference type="PANTHER" id="PTHR24221:SF654">
    <property type="entry name" value="ATP-BINDING CASSETTE SUB-FAMILY B MEMBER 6"/>
    <property type="match status" value="1"/>
</dbReference>
<dbReference type="Pfam" id="PF00664">
    <property type="entry name" value="ABC_membrane"/>
    <property type="match status" value="1"/>
</dbReference>
<evidence type="ECO:0000313" key="11">
    <source>
        <dbReference type="Proteomes" id="UP000253370"/>
    </source>
</evidence>
<dbReference type="RefSeq" id="WP_147238804.1">
    <property type="nucleotide sequence ID" value="NZ_QNTQ01000002.1"/>
</dbReference>